<name>A0A414Q7J6_9FIRM</name>
<dbReference type="Proteomes" id="UP000284579">
    <property type="component" value="Unassembled WGS sequence"/>
</dbReference>
<feature type="compositionally biased region" description="Basic residues" evidence="2">
    <location>
        <begin position="90"/>
        <end position="103"/>
    </location>
</feature>
<reference evidence="3 4" key="1">
    <citation type="submission" date="2018-08" db="EMBL/GenBank/DDBJ databases">
        <title>A genome reference for cultivated species of the human gut microbiota.</title>
        <authorList>
            <person name="Zou Y."/>
            <person name="Xue W."/>
            <person name="Luo G."/>
        </authorList>
    </citation>
    <scope>NUCLEOTIDE SEQUENCE [LARGE SCALE GENOMIC DNA]</scope>
    <source>
        <strain evidence="3 4">AM23-3</strain>
    </source>
</reference>
<dbReference type="AlphaFoldDB" id="A0A414Q7J6"/>
<feature type="compositionally biased region" description="Acidic residues" evidence="2">
    <location>
        <begin position="107"/>
        <end position="122"/>
    </location>
</feature>
<gene>
    <name evidence="3" type="ORF">DW656_18160</name>
</gene>
<dbReference type="EMBL" id="QRHO01000104">
    <property type="protein sequence ID" value="RHF76717.1"/>
    <property type="molecule type" value="Genomic_DNA"/>
</dbReference>
<evidence type="ECO:0000313" key="4">
    <source>
        <dbReference type="Proteomes" id="UP000284579"/>
    </source>
</evidence>
<feature type="region of interest" description="Disordered" evidence="2">
    <location>
        <begin position="90"/>
        <end position="133"/>
    </location>
</feature>
<evidence type="ECO:0000256" key="2">
    <source>
        <dbReference type="SAM" id="MobiDB-lite"/>
    </source>
</evidence>
<organism evidence="3 4">
    <name type="scientific">Coprococcus comes</name>
    <dbReference type="NCBI Taxonomy" id="410072"/>
    <lineage>
        <taxon>Bacteria</taxon>
        <taxon>Bacillati</taxon>
        <taxon>Bacillota</taxon>
        <taxon>Clostridia</taxon>
        <taxon>Lachnospirales</taxon>
        <taxon>Lachnospiraceae</taxon>
        <taxon>Coprococcus</taxon>
    </lineage>
</organism>
<proteinExistence type="predicted"/>
<evidence type="ECO:0000256" key="1">
    <source>
        <dbReference type="SAM" id="Coils"/>
    </source>
</evidence>
<keyword evidence="1" id="KW-0175">Coiled coil</keyword>
<sequence>MPKSIEDIDRQIAALKEQKKRQQAQIAQKKREGLRSCKELIGEEVVNAFDNWTSIDLDLFAMYISEHADEIVTSCSTSETDLDDALKRNKQFAKKHKKTRKKTNDRDEPESDSDSSEQDDTQVDSYAVPYGAY</sequence>
<dbReference type="RefSeq" id="WP_118199927.1">
    <property type="nucleotide sequence ID" value="NZ_JAJCMV010000008.1"/>
</dbReference>
<evidence type="ECO:0000313" key="3">
    <source>
        <dbReference type="EMBL" id="RHF76717.1"/>
    </source>
</evidence>
<accession>A0A414Q7J6</accession>
<protein>
    <submittedName>
        <fullName evidence="3">Uncharacterized protein</fullName>
    </submittedName>
</protein>
<comment type="caution">
    <text evidence="3">The sequence shown here is derived from an EMBL/GenBank/DDBJ whole genome shotgun (WGS) entry which is preliminary data.</text>
</comment>
<feature type="coiled-coil region" evidence="1">
    <location>
        <begin position="5"/>
        <end position="32"/>
    </location>
</feature>